<evidence type="ECO:0000313" key="3">
    <source>
        <dbReference type="Proteomes" id="UP000013989"/>
    </source>
</evidence>
<reference evidence="2 3" key="1">
    <citation type="submission" date="2012-12" db="EMBL/GenBank/DDBJ databases">
        <title>The Genome Sequence of Bacillus cereus ISP2954.</title>
        <authorList>
            <consortium name="The Broad Institute Genome Sequencing Platform"/>
            <consortium name="The Broad Institute Genome Sequencing Center for Infectious Disease"/>
            <person name="Feldgarden M."/>
            <person name="Van der Auwera G.A."/>
            <person name="Mahillon J."/>
            <person name="Duprez V."/>
            <person name="Timmery S."/>
            <person name="Mattelet C."/>
            <person name="Dierick K."/>
            <person name="Sun M."/>
            <person name="Yu Z."/>
            <person name="Zhu L."/>
            <person name="Hu X."/>
            <person name="Shank E.B."/>
            <person name="Swiecicka I."/>
            <person name="Hansen B.M."/>
            <person name="Andrup L."/>
            <person name="Walker B."/>
            <person name="Young S.K."/>
            <person name="Zeng Q."/>
            <person name="Gargeya S."/>
            <person name="Fitzgerald M."/>
            <person name="Haas B."/>
            <person name="Abouelleil A."/>
            <person name="Alvarado L."/>
            <person name="Arachchi H.M."/>
            <person name="Berlin A.M."/>
            <person name="Chapman S.B."/>
            <person name="Dewar J."/>
            <person name="Goldberg J."/>
            <person name="Griggs A."/>
            <person name="Gujja S."/>
            <person name="Hansen M."/>
            <person name="Howarth C."/>
            <person name="Imamovic A."/>
            <person name="Larimer J."/>
            <person name="McCowan C."/>
            <person name="Murphy C."/>
            <person name="Neiman D."/>
            <person name="Pearson M."/>
            <person name="Priest M."/>
            <person name="Roberts A."/>
            <person name="Saif S."/>
            <person name="Shea T."/>
            <person name="Sisk P."/>
            <person name="Sykes S."/>
            <person name="Wortman J."/>
            <person name="Nusbaum C."/>
            <person name="Birren B."/>
        </authorList>
    </citation>
    <scope>NUCLEOTIDE SEQUENCE [LARGE SCALE GENOMIC DNA]</scope>
    <source>
        <strain evidence="2 3">ISP2954</strain>
    </source>
</reference>
<keyword evidence="1" id="KW-1133">Transmembrane helix</keyword>
<dbReference type="Pfam" id="PF06161">
    <property type="entry name" value="DUF975"/>
    <property type="match status" value="1"/>
</dbReference>
<feature type="transmembrane region" description="Helical" evidence="1">
    <location>
        <begin position="176"/>
        <end position="200"/>
    </location>
</feature>
<evidence type="ECO:0000256" key="1">
    <source>
        <dbReference type="SAM" id="Phobius"/>
    </source>
</evidence>
<feature type="transmembrane region" description="Helical" evidence="1">
    <location>
        <begin position="65"/>
        <end position="82"/>
    </location>
</feature>
<organism evidence="2 3">
    <name type="scientific">Bacillus cereus ISP2954</name>
    <dbReference type="NCBI Taxonomy" id="1053215"/>
    <lineage>
        <taxon>Bacteria</taxon>
        <taxon>Bacillati</taxon>
        <taxon>Bacillota</taxon>
        <taxon>Bacilli</taxon>
        <taxon>Bacillales</taxon>
        <taxon>Bacillaceae</taxon>
        <taxon>Bacillus</taxon>
        <taxon>Bacillus cereus group</taxon>
    </lineage>
</organism>
<dbReference type="InterPro" id="IPR010380">
    <property type="entry name" value="DUF975"/>
</dbReference>
<dbReference type="EMBL" id="AHEJ01000119">
    <property type="protein sequence ID" value="EOP52578.1"/>
    <property type="molecule type" value="Genomic_DNA"/>
</dbReference>
<dbReference type="PANTHER" id="PTHR40076:SF1">
    <property type="entry name" value="MEMBRANE PROTEIN"/>
    <property type="match status" value="1"/>
</dbReference>
<feature type="transmembrane region" description="Helical" evidence="1">
    <location>
        <begin position="7"/>
        <end position="26"/>
    </location>
</feature>
<dbReference type="Proteomes" id="UP000013989">
    <property type="component" value="Unassembled WGS sequence"/>
</dbReference>
<evidence type="ECO:0008006" key="4">
    <source>
        <dbReference type="Google" id="ProtNLM"/>
    </source>
</evidence>
<keyword evidence="1" id="KW-0472">Membrane</keyword>
<name>A0A9W5VBV6_BACCE</name>
<feature type="transmembrane region" description="Helical" evidence="1">
    <location>
        <begin position="89"/>
        <end position="108"/>
    </location>
</feature>
<keyword evidence="1" id="KW-0812">Transmembrane</keyword>
<feature type="transmembrane region" description="Helical" evidence="1">
    <location>
        <begin position="120"/>
        <end position="143"/>
    </location>
</feature>
<gene>
    <name evidence="2" type="ORF">IGU_02895</name>
</gene>
<feature type="transmembrane region" description="Helical" evidence="1">
    <location>
        <begin position="206"/>
        <end position="228"/>
    </location>
</feature>
<dbReference type="AlphaFoldDB" id="A0A9W5VBV6"/>
<feature type="transmembrane region" description="Helical" evidence="1">
    <location>
        <begin position="263"/>
        <end position="288"/>
    </location>
</feature>
<sequence>MKKSVRALPLRIFFLCILWIILQNWYNYIDACISRSVQQFIFHKGDESMIGEMKREALYSLKGKWGLGVGSTILYFILSYVVSMAAMLILLIPGIIIFLLFAGLAGSLEGQTISNGASVTFGIFYCIMIILSSASYGITSYGYTNVFLQISIREDAKVDYLFEGFRGFKRMMKTMWAMLAILLYTGTWIPILLVALFAFFGEEGNASFAIAICVLLEISIVGMIVMYFSYALTYYVMIENPEYSVSQAMKESKNLMKGHKLDLFLLWLSFIGWAILALLTFGIGFLWLSPYMSTTTAHFYRYISKGEFQ</sequence>
<dbReference type="PANTHER" id="PTHR40076">
    <property type="entry name" value="MEMBRANE PROTEIN-RELATED"/>
    <property type="match status" value="1"/>
</dbReference>
<protein>
    <recommendedName>
        <fullName evidence="4">Integral membrane protein</fullName>
    </recommendedName>
</protein>
<comment type="caution">
    <text evidence="2">The sequence shown here is derived from an EMBL/GenBank/DDBJ whole genome shotgun (WGS) entry which is preliminary data.</text>
</comment>
<proteinExistence type="predicted"/>
<evidence type="ECO:0000313" key="2">
    <source>
        <dbReference type="EMBL" id="EOP52578.1"/>
    </source>
</evidence>
<accession>A0A9W5VBV6</accession>